<keyword evidence="4 5" id="KW-0456">Lyase</keyword>
<evidence type="ECO:0000256" key="3">
    <source>
        <dbReference type="ARBA" id="ARBA00011989"/>
    </source>
</evidence>
<dbReference type="RefSeq" id="WP_261697364.1">
    <property type="nucleotide sequence ID" value="NZ_CP104694.1"/>
</dbReference>
<dbReference type="NCBIfam" id="TIGR01472">
    <property type="entry name" value="gmd"/>
    <property type="match status" value="1"/>
</dbReference>
<comment type="caution">
    <text evidence="5">Lacks conserved residue(s) required for the propagation of feature annotation.</text>
</comment>
<evidence type="ECO:0000256" key="1">
    <source>
        <dbReference type="ARBA" id="ARBA00001937"/>
    </source>
</evidence>
<evidence type="ECO:0000256" key="4">
    <source>
        <dbReference type="ARBA" id="ARBA00023239"/>
    </source>
</evidence>
<proteinExistence type="inferred from homology"/>
<evidence type="ECO:0000259" key="6">
    <source>
        <dbReference type="Pfam" id="PF16363"/>
    </source>
</evidence>
<dbReference type="GO" id="GO:0008446">
    <property type="term" value="F:GDP-mannose 4,6-dehydratase activity"/>
    <property type="evidence" value="ECO:0007669"/>
    <property type="project" value="UniProtKB-EC"/>
</dbReference>
<keyword evidence="8" id="KW-1185">Reference proteome</keyword>
<sequence length="374" mass="41914">MTRRALLTGITGQDGAYLAELLLGKGYEVHGIKRRTSSFNTERIDHLYHEPDEAVPKVHLHYGDLTDSLSLLRVMQQVQPDEIYNLGAQSHVAVSFEDPEYTADTDALGTLRLLESMRVLDLGGRCRFYQASTSELFGQVATSPQDETTPFHPRSPYGVAKLYAHWITQNYREAYGFFACSGILFNHESPIRGETFVTRKITRGLARCALGLQQCVYLGNLDARRDWGHARDYVEAQWLMLQQAQPRDYVIATGRQHTVRDFVRRAGAAIGLELEFRGSGVDEHAVVTRCQVDGAGLAPGAVIVRIHPRYFRPAEVDTLVGNAARARVELGWQPRTSFDQLVDEMAQADLQLALREARGLVGSRHGRHLIETLN</sequence>
<name>A0ABY6BK71_9GAMM</name>
<dbReference type="Proteomes" id="UP001064632">
    <property type="component" value="Chromosome"/>
</dbReference>
<comment type="similarity">
    <text evidence="2 5">Belongs to the NAD(P)-dependent epimerase/dehydratase family. GDP-mannose 4,6-dehydratase subfamily.</text>
</comment>
<dbReference type="PANTHER" id="PTHR43715">
    <property type="entry name" value="GDP-MANNOSE 4,6-DEHYDRATASE"/>
    <property type="match status" value="1"/>
</dbReference>
<dbReference type="PANTHER" id="PTHR43715:SF1">
    <property type="entry name" value="GDP-MANNOSE 4,6 DEHYDRATASE"/>
    <property type="match status" value="1"/>
</dbReference>
<dbReference type="InterPro" id="IPR036291">
    <property type="entry name" value="NAD(P)-bd_dom_sf"/>
</dbReference>
<dbReference type="EC" id="4.2.1.47" evidence="3 5"/>
<dbReference type="Gene3D" id="3.90.25.10">
    <property type="entry name" value="UDP-galactose 4-epimerase, domain 1"/>
    <property type="match status" value="1"/>
</dbReference>
<protein>
    <recommendedName>
        <fullName evidence="3 5">GDP-mannose 4,6-dehydratase</fullName>
        <ecNumber evidence="3 5">4.2.1.47</ecNumber>
    </recommendedName>
    <alternativeName>
        <fullName evidence="5">GDP-D-mannose dehydratase</fullName>
    </alternativeName>
</protein>
<comment type="cofactor">
    <cofactor evidence="1 5">
        <name>NADP(+)</name>
        <dbReference type="ChEBI" id="CHEBI:58349"/>
    </cofactor>
</comment>
<dbReference type="Gene3D" id="3.40.50.720">
    <property type="entry name" value="NAD(P)-binding Rossmann-like Domain"/>
    <property type="match status" value="1"/>
</dbReference>
<evidence type="ECO:0000313" key="8">
    <source>
        <dbReference type="Proteomes" id="UP001064632"/>
    </source>
</evidence>
<evidence type="ECO:0000256" key="2">
    <source>
        <dbReference type="ARBA" id="ARBA00009263"/>
    </source>
</evidence>
<reference evidence="7" key="1">
    <citation type="submission" date="2022-09" db="EMBL/GenBank/DDBJ databases">
        <title>Tahibacter sp. nov., isolated from a fresh water.</title>
        <authorList>
            <person name="Baek J.H."/>
            <person name="Lee J.K."/>
            <person name="Kim J.M."/>
            <person name="Jeon C.O."/>
        </authorList>
    </citation>
    <scope>NUCLEOTIDE SEQUENCE</scope>
    <source>
        <strain evidence="7">W38</strain>
    </source>
</reference>
<keyword evidence="5" id="KW-0521">NADP</keyword>
<dbReference type="SUPFAM" id="SSF51735">
    <property type="entry name" value="NAD(P)-binding Rossmann-fold domains"/>
    <property type="match status" value="1"/>
</dbReference>
<dbReference type="InterPro" id="IPR016040">
    <property type="entry name" value="NAD(P)-bd_dom"/>
</dbReference>
<comment type="catalytic activity">
    <reaction evidence="5">
        <text>GDP-alpha-D-mannose = GDP-4-dehydro-alpha-D-rhamnose + H2O</text>
        <dbReference type="Rhea" id="RHEA:23820"/>
        <dbReference type="ChEBI" id="CHEBI:15377"/>
        <dbReference type="ChEBI" id="CHEBI:57527"/>
        <dbReference type="ChEBI" id="CHEBI:57964"/>
        <dbReference type="EC" id="4.2.1.47"/>
    </reaction>
</comment>
<comment type="function">
    <text evidence="5">Catalyzes the conversion of GDP-D-mannose to GDP-4-dehydro-6-deoxy-D-mannose.</text>
</comment>
<dbReference type="InterPro" id="IPR006368">
    <property type="entry name" value="GDP_Man_deHydtase"/>
</dbReference>
<evidence type="ECO:0000313" key="7">
    <source>
        <dbReference type="EMBL" id="UXI70414.1"/>
    </source>
</evidence>
<feature type="domain" description="NAD(P)-binding" evidence="6">
    <location>
        <begin position="6"/>
        <end position="345"/>
    </location>
</feature>
<accession>A0ABY6BK71</accession>
<evidence type="ECO:0000256" key="5">
    <source>
        <dbReference type="HAMAP-Rule" id="MF_00955"/>
    </source>
</evidence>
<dbReference type="Pfam" id="PF16363">
    <property type="entry name" value="GDP_Man_Dehyd"/>
    <property type="match status" value="1"/>
</dbReference>
<dbReference type="HAMAP" id="MF_00955">
    <property type="entry name" value="GDP_Man_dehydratase"/>
    <property type="match status" value="1"/>
</dbReference>
<gene>
    <name evidence="5 7" type="primary">gmd</name>
    <name evidence="7" type="ORF">N4264_12490</name>
</gene>
<dbReference type="EMBL" id="CP104694">
    <property type="protein sequence ID" value="UXI70414.1"/>
    <property type="molecule type" value="Genomic_DNA"/>
</dbReference>
<dbReference type="CDD" id="cd05260">
    <property type="entry name" value="GDP_MD_SDR_e"/>
    <property type="match status" value="1"/>
</dbReference>
<organism evidence="7 8">
    <name type="scientific">Tahibacter amnicola</name>
    <dbReference type="NCBI Taxonomy" id="2976241"/>
    <lineage>
        <taxon>Bacteria</taxon>
        <taxon>Pseudomonadati</taxon>
        <taxon>Pseudomonadota</taxon>
        <taxon>Gammaproteobacteria</taxon>
        <taxon>Lysobacterales</taxon>
        <taxon>Rhodanobacteraceae</taxon>
        <taxon>Tahibacter</taxon>
    </lineage>
</organism>